<dbReference type="EMBL" id="JAPNNL010000008">
    <property type="protein sequence ID" value="MDA0632481.1"/>
    <property type="molecule type" value="Genomic_DNA"/>
</dbReference>
<keyword evidence="1" id="KW-1133">Transmembrane helix</keyword>
<protein>
    <submittedName>
        <fullName evidence="2">ABC transporter permease</fullName>
    </submittedName>
</protein>
<evidence type="ECO:0000256" key="1">
    <source>
        <dbReference type="SAM" id="Phobius"/>
    </source>
</evidence>
<reference evidence="2" key="1">
    <citation type="submission" date="2022-11" db="EMBL/GenBank/DDBJ databases">
        <title>Nonomuraea corallina sp. nov., a new species of the genus Nonomuraea isolated from sea side sediment in Thai sea.</title>
        <authorList>
            <person name="Ngamcharungchit C."/>
            <person name="Matsumoto A."/>
            <person name="Suriyachadkun C."/>
            <person name="Panbangred W."/>
            <person name="Inahashi Y."/>
            <person name="Intra B."/>
        </authorList>
    </citation>
    <scope>NUCLEOTIDE SEQUENCE</scope>
    <source>
        <strain evidence="2">MCN248</strain>
    </source>
</reference>
<feature type="transmembrane region" description="Helical" evidence="1">
    <location>
        <begin position="259"/>
        <end position="279"/>
    </location>
</feature>
<gene>
    <name evidence="2" type="ORF">OUY22_03565</name>
</gene>
<keyword evidence="1" id="KW-0812">Transmembrane</keyword>
<keyword evidence="1" id="KW-0472">Membrane</keyword>
<proteinExistence type="predicted"/>
<feature type="transmembrane region" description="Helical" evidence="1">
    <location>
        <begin position="165"/>
        <end position="185"/>
    </location>
</feature>
<evidence type="ECO:0000313" key="3">
    <source>
        <dbReference type="Proteomes" id="UP001144036"/>
    </source>
</evidence>
<keyword evidence="3" id="KW-1185">Reference proteome</keyword>
<dbReference type="Proteomes" id="UP001144036">
    <property type="component" value="Unassembled WGS sequence"/>
</dbReference>
<name>A0ABT4S5M0_9ACTN</name>
<organism evidence="2 3">
    <name type="scientific">Nonomuraea corallina</name>
    <dbReference type="NCBI Taxonomy" id="2989783"/>
    <lineage>
        <taxon>Bacteria</taxon>
        <taxon>Bacillati</taxon>
        <taxon>Actinomycetota</taxon>
        <taxon>Actinomycetes</taxon>
        <taxon>Streptosporangiales</taxon>
        <taxon>Streptosporangiaceae</taxon>
        <taxon>Nonomuraea</taxon>
    </lineage>
</organism>
<sequence>MSEIYDIGYRHYDGPRLGRAHTTLALGVHSLRGVFGLGRPARSKIMPFSLAAVMMFPVVVSIAMMALVQQRLGDYSGYAVVMQAVIAIFLASQSPTVVAPDLRHRVLPLYLSRPVTIAEYVGAKVAAMTVAMFLLVAVPLTVMFIGDLLVDLPGPPPTGEYLGAVAMAAVLSVLLSTIGLALAALTPRRGLGVASVITVYLLSTGAAPMIFAALYSTGHDAAAAWAWLINPFWLVDAVQAGLFGTTQHIPEGSYPGGPVPALIVLALIAAAVAVLAARYRKAAAQ</sequence>
<feature type="transmembrane region" description="Helical" evidence="1">
    <location>
        <begin position="121"/>
        <end position="145"/>
    </location>
</feature>
<feature type="transmembrane region" description="Helical" evidence="1">
    <location>
        <begin position="192"/>
        <end position="215"/>
    </location>
</feature>
<accession>A0ABT4S5M0</accession>
<evidence type="ECO:0000313" key="2">
    <source>
        <dbReference type="EMBL" id="MDA0632481.1"/>
    </source>
</evidence>
<feature type="transmembrane region" description="Helical" evidence="1">
    <location>
        <begin position="80"/>
        <end position="100"/>
    </location>
</feature>
<feature type="transmembrane region" description="Helical" evidence="1">
    <location>
        <begin position="48"/>
        <end position="68"/>
    </location>
</feature>
<dbReference type="RefSeq" id="WP_270153256.1">
    <property type="nucleotide sequence ID" value="NZ_JAPNNL010000008.1"/>
</dbReference>
<comment type="caution">
    <text evidence="2">The sequence shown here is derived from an EMBL/GenBank/DDBJ whole genome shotgun (WGS) entry which is preliminary data.</text>
</comment>